<gene>
    <name evidence="2" type="ORF">AVEN_217965_1</name>
</gene>
<evidence type="ECO:0000256" key="1">
    <source>
        <dbReference type="SAM" id="MobiDB-lite"/>
    </source>
</evidence>
<evidence type="ECO:0000313" key="3">
    <source>
        <dbReference type="Proteomes" id="UP000499080"/>
    </source>
</evidence>
<dbReference type="AlphaFoldDB" id="A0A4Y2DIT6"/>
<feature type="compositionally biased region" description="Low complexity" evidence="1">
    <location>
        <begin position="171"/>
        <end position="187"/>
    </location>
</feature>
<accession>A0A4Y2DIT6</accession>
<dbReference type="Proteomes" id="UP000499080">
    <property type="component" value="Unassembled WGS sequence"/>
</dbReference>
<evidence type="ECO:0000313" key="2">
    <source>
        <dbReference type="EMBL" id="GBM16693.1"/>
    </source>
</evidence>
<name>A0A4Y2DIT6_ARAVE</name>
<organism evidence="2 3">
    <name type="scientific">Araneus ventricosus</name>
    <name type="common">Orbweaver spider</name>
    <name type="synonym">Epeira ventricosa</name>
    <dbReference type="NCBI Taxonomy" id="182803"/>
    <lineage>
        <taxon>Eukaryota</taxon>
        <taxon>Metazoa</taxon>
        <taxon>Ecdysozoa</taxon>
        <taxon>Arthropoda</taxon>
        <taxon>Chelicerata</taxon>
        <taxon>Arachnida</taxon>
        <taxon>Araneae</taxon>
        <taxon>Araneomorphae</taxon>
        <taxon>Entelegynae</taxon>
        <taxon>Araneoidea</taxon>
        <taxon>Araneidae</taxon>
        <taxon>Araneus</taxon>
    </lineage>
</organism>
<protein>
    <submittedName>
        <fullName evidence="2">Uncharacterized protein</fullName>
    </submittedName>
</protein>
<sequence length="187" mass="20930">MNVEEFLKIPSQNISLQNSYTQFLISRKAASLFQRAILCQVLEPFLRSDPPVIKPGFASDAGHLLGPLIGKMKQWRDLSARTGQKMNKFGGCSRRCGTDTRPRRFRREILSRRLSMTVPSMTTASGLRHLSRAVLKTEGECPMQKNDTRNPCPLHPSLARASQSLKYDQRPSQLTPSSSPSTPEGVF</sequence>
<dbReference type="EMBL" id="BGPR01000378">
    <property type="protein sequence ID" value="GBM16693.1"/>
    <property type="molecule type" value="Genomic_DNA"/>
</dbReference>
<feature type="region of interest" description="Disordered" evidence="1">
    <location>
        <begin position="138"/>
        <end position="187"/>
    </location>
</feature>
<reference evidence="2 3" key="1">
    <citation type="journal article" date="2019" name="Sci. Rep.">
        <title>Orb-weaving spider Araneus ventricosus genome elucidates the spidroin gene catalogue.</title>
        <authorList>
            <person name="Kono N."/>
            <person name="Nakamura H."/>
            <person name="Ohtoshi R."/>
            <person name="Moran D.A.P."/>
            <person name="Shinohara A."/>
            <person name="Yoshida Y."/>
            <person name="Fujiwara M."/>
            <person name="Mori M."/>
            <person name="Tomita M."/>
            <person name="Arakawa K."/>
        </authorList>
    </citation>
    <scope>NUCLEOTIDE SEQUENCE [LARGE SCALE GENOMIC DNA]</scope>
</reference>
<keyword evidence="3" id="KW-1185">Reference proteome</keyword>
<comment type="caution">
    <text evidence="2">The sequence shown here is derived from an EMBL/GenBank/DDBJ whole genome shotgun (WGS) entry which is preliminary data.</text>
</comment>
<proteinExistence type="predicted"/>